<sequence length="401" mass="43501">MFPSGLIVPSVATVTVVTPMTWVCRAAQEQKHMPRHVMPSVRESTLASPVDALAARAPASKSAAAPTLPAGPAKTLTATGAETTTNAKVGDIAPAVAPSPAPPLPKPQTAPTPLPRAGRKSNPLTAAFTTALGWACSNSLLALGATAAVGFVLFKVYTAFGRFIMRRRMMSIDDSKKLQLYVIPRSYAIPGVSAPCVAVDIFLRMAKVPYEVHTLDDPLISPTGSLPMIRYKGNCLDATDAIIAFVTSTFNVKVDRYLTDREKAIGVALETLAKYCSWWSYECLSHNEKRNVFKAFLVKMLHKVTMSDETLTRRTMLTRQEEDLQAIEKFIGNKKYLLGSTPTSYDCALYALLMPLISSKADGPAAYVANSRVLKGYVKRMSHFELTEHNGEGVYTNGNSH</sequence>
<proteinExistence type="predicted"/>
<dbReference type="OrthoDB" id="5809458at2759"/>
<dbReference type="InterPro" id="IPR036282">
    <property type="entry name" value="Glutathione-S-Trfase_C_sf"/>
</dbReference>
<evidence type="ECO:0008006" key="7">
    <source>
        <dbReference type="Google" id="ProtNLM"/>
    </source>
</evidence>
<dbReference type="CDD" id="cd03193">
    <property type="entry name" value="GST_C_Metaxin"/>
    <property type="match status" value="1"/>
</dbReference>
<dbReference type="Pfam" id="PF17172">
    <property type="entry name" value="GST_N_4"/>
    <property type="match status" value="1"/>
</dbReference>
<dbReference type="GO" id="GO:0005737">
    <property type="term" value="C:cytoplasm"/>
    <property type="evidence" value="ECO:0007669"/>
    <property type="project" value="TreeGrafter"/>
</dbReference>
<keyword evidence="2" id="KW-0812">Transmembrane</keyword>
<dbReference type="AlphaFoldDB" id="A0A061J6S1"/>
<dbReference type="SUPFAM" id="SSF47616">
    <property type="entry name" value="GST C-terminal domain-like"/>
    <property type="match status" value="1"/>
</dbReference>
<dbReference type="Gene3D" id="1.20.1050.10">
    <property type="match status" value="1"/>
</dbReference>
<accession>A0A061J6S1</accession>
<dbReference type="InterPro" id="IPR012336">
    <property type="entry name" value="Thioredoxin-like_fold"/>
</dbReference>
<evidence type="ECO:0000259" key="4">
    <source>
        <dbReference type="Pfam" id="PF17172"/>
    </source>
</evidence>
<dbReference type="PANTHER" id="PTHR12289">
    <property type="entry name" value="METAXIN RELATED"/>
    <property type="match status" value="1"/>
</dbReference>
<evidence type="ECO:0000256" key="1">
    <source>
        <dbReference type="SAM" id="MobiDB-lite"/>
    </source>
</evidence>
<dbReference type="Proteomes" id="UP000031737">
    <property type="component" value="Unassembled WGS sequence"/>
</dbReference>
<feature type="compositionally biased region" description="Pro residues" evidence="1">
    <location>
        <begin position="97"/>
        <end position="114"/>
    </location>
</feature>
<dbReference type="PANTHER" id="PTHR12289:SF41">
    <property type="entry name" value="FAILED AXON CONNECTIONS-RELATED"/>
    <property type="match status" value="1"/>
</dbReference>
<evidence type="ECO:0000256" key="2">
    <source>
        <dbReference type="SAM" id="Phobius"/>
    </source>
</evidence>
<reference evidence="5 6" key="1">
    <citation type="submission" date="2013-07" db="EMBL/GenBank/DDBJ databases">
        <authorList>
            <person name="Stoco P.H."/>
            <person name="Wagner G."/>
            <person name="Gerber A."/>
            <person name="Zaha A."/>
            <person name="Thompson C."/>
            <person name="Bartholomeu D.C."/>
            <person name="Luckemeyer D.D."/>
            <person name="Bahia D."/>
            <person name="Loreto E."/>
            <person name="Prestes E.B."/>
            <person name="Lima F.M."/>
            <person name="Rodrigues-Luiz G."/>
            <person name="Vallejo G.A."/>
            <person name="Filho J.F."/>
            <person name="Monteiro K.M."/>
            <person name="Tyler K.M."/>
            <person name="de Almeida L.G."/>
            <person name="Ortiz M.F."/>
            <person name="Siervo M.A."/>
            <person name="de Moraes M.H."/>
            <person name="Cunha O.L."/>
            <person name="Mendonca-Neto R."/>
            <person name="Silva R."/>
            <person name="Teixeira S.M."/>
            <person name="Murta S.M."/>
            <person name="Sincero T.C."/>
            <person name="Mendes T.A."/>
            <person name="Urmenyi T.P."/>
            <person name="Silva V.G."/>
            <person name="da Rocha W.D."/>
            <person name="Andersson B."/>
            <person name="Romanha A.J."/>
            <person name="Steindel M."/>
            <person name="de Vasconcelos A.T."/>
            <person name="Grisard E.C."/>
        </authorList>
    </citation>
    <scope>NUCLEOTIDE SEQUENCE [LARGE SCALE GENOMIC DNA]</scope>
    <source>
        <strain evidence="5 6">SC58</strain>
    </source>
</reference>
<dbReference type="VEuPathDB" id="TriTrypDB:TRSC58_01166"/>
<keyword evidence="6" id="KW-1185">Reference proteome</keyword>
<comment type="caution">
    <text evidence="5">The sequence shown here is derived from an EMBL/GenBank/DDBJ whole genome shotgun (WGS) entry which is preliminary data.</text>
</comment>
<organism evidence="5 6">
    <name type="scientific">Trypanosoma rangeli SC58</name>
    <dbReference type="NCBI Taxonomy" id="429131"/>
    <lineage>
        <taxon>Eukaryota</taxon>
        <taxon>Discoba</taxon>
        <taxon>Euglenozoa</taxon>
        <taxon>Kinetoplastea</taxon>
        <taxon>Metakinetoplastina</taxon>
        <taxon>Trypanosomatida</taxon>
        <taxon>Trypanosomatidae</taxon>
        <taxon>Trypanosoma</taxon>
        <taxon>Herpetosoma</taxon>
    </lineage>
</organism>
<dbReference type="EMBL" id="AUPL01001166">
    <property type="protein sequence ID" value="ESL11093.1"/>
    <property type="molecule type" value="Genomic_DNA"/>
</dbReference>
<evidence type="ECO:0000259" key="3">
    <source>
        <dbReference type="Pfam" id="PF17171"/>
    </source>
</evidence>
<feature type="domain" description="Metaxin glutathione S-transferase" evidence="3">
    <location>
        <begin position="321"/>
        <end position="381"/>
    </location>
</feature>
<dbReference type="CDD" id="cd03054">
    <property type="entry name" value="GST_N_Metaxin"/>
    <property type="match status" value="1"/>
</dbReference>
<feature type="domain" description="Thioredoxin-like fold" evidence="4">
    <location>
        <begin position="196"/>
        <end position="275"/>
    </location>
</feature>
<keyword evidence="2" id="KW-1133">Transmembrane helix</keyword>
<dbReference type="Pfam" id="PF17171">
    <property type="entry name" value="GST_C_6"/>
    <property type="match status" value="1"/>
</dbReference>
<feature type="transmembrane region" description="Helical" evidence="2">
    <location>
        <begin position="140"/>
        <end position="160"/>
    </location>
</feature>
<evidence type="ECO:0000313" key="6">
    <source>
        <dbReference type="Proteomes" id="UP000031737"/>
    </source>
</evidence>
<dbReference type="InterPro" id="IPR050931">
    <property type="entry name" value="Mito_Protein_Transport_Metaxin"/>
</dbReference>
<evidence type="ECO:0000313" key="5">
    <source>
        <dbReference type="EMBL" id="ESL11093.1"/>
    </source>
</evidence>
<protein>
    <recommendedName>
        <fullName evidence="7">Thioredoxin-like fold domain-containing protein</fullName>
    </recommendedName>
</protein>
<keyword evidence="2" id="KW-0472">Membrane</keyword>
<gene>
    <name evidence="5" type="ORF">TRSC58_01166</name>
</gene>
<name>A0A061J6S1_TRYRA</name>
<dbReference type="InterPro" id="IPR033468">
    <property type="entry name" value="Metaxin_GST"/>
</dbReference>
<feature type="region of interest" description="Disordered" evidence="1">
    <location>
        <begin position="93"/>
        <end position="121"/>
    </location>
</feature>